<dbReference type="InterPro" id="IPR000073">
    <property type="entry name" value="AB_hydrolase_1"/>
</dbReference>
<comment type="similarity">
    <text evidence="1">Belongs to the AB hydrolase superfamily. FUS2 hydrolase family.</text>
</comment>
<dbReference type="Proteomes" id="UP001500731">
    <property type="component" value="Unassembled WGS sequence"/>
</dbReference>
<dbReference type="EMBL" id="BAABGP010000004">
    <property type="protein sequence ID" value="GAA4480144.1"/>
    <property type="molecule type" value="Genomic_DNA"/>
</dbReference>
<keyword evidence="3" id="KW-0378">Hydrolase</keyword>
<dbReference type="GO" id="GO:0016787">
    <property type="term" value="F:hydrolase activity"/>
    <property type="evidence" value="ECO:0007669"/>
    <property type="project" value="UniProtKB-KW"/>
</dbReference>
<dbReference type="Gene3D" id="3.40.50.1820">
    <property type="entry name" value="alpha/beta hydrolase"/>
    <property type="match status" value="1"/>
</dbReference>
<organism evidence="3 4">
    <name type="scientific">Microbacterium panaciterrae</name>
    <dbReference type="NCBI Taxonomy" id="985759"/>
    <lineage>
        <taxon>Bacteria</taxon>
        <taxon>Bacillati</taxon>
        <taxon>Actinomycetota</taxon>
        <taxon>Actinomycetes</taxon>
        <taxon>Micrococcales</taxon>
        <taxon>Microbacteriaceae</taxon>
        <taxon>Microbacterium</taxon>
    </lineage>
</organism>
<dbReference type="Gene3D" id="1.20.1440.110">
    <property type="entry name" value="acylaminoacyl peptidase"/>
    <property type="match status" value="1"/>
</dbReference>
<dbReference type="RefSeq" id="WP_345184311.1">
    <property type="nucleotide sequence ID" value="NZ_BAABGP010000004.1"/>
</dbReference>
<dbReference type="InterPro" id="IPR050261">
    <property type="entry name" value="FrsA_esterase"/>
</dbReference>
<gene>
    <name evidence="3" type="ORF">GCM10023171_06530</name>
</gene>
<evidence type="ECO:0000259" key="2">
    <source>
        <dbReference type="Pfam" id="PF12697"/>
    </source>
</evidence>
<dbReference type="PANTHER" id="PTHR22946">
    <property type="entry name" value="DIENELACTONE HYDROLASE DOMAIN-CONTAINING PROTEIN-RELATED"/>
    <property type="match status" value="1"/>
</dbReference>
<reference evidence="4" key="1">
    <citation type="journal article" date="2019" name="Int. J. Syst. Evol. Microbiol.">
        <title>The Global Catalogue of Microorganisms (GCM) 10K type strain sequencing project: providing services to taxonomists for standard genome sequencing and annotation.</title>
        <authorList>
            <consortium name="The Broad Institute Genomics Platform"/>
            <consortium name="The Broad Institute Genome Sequencing Center for Infectious Disease"/>
            <person name="Wu L."/>
            <person name="Ma J."/>
        </authorList>
    </citation>
    <scope>NUCLEOTIDE SEQUENCE [LARGE SCALE GENOMIC DNA]</scope>
    <source>
        <strain evidence="4">JCM 17839</strain>
    </source>
</reference>
<dbReference type="PANTHER" id="PTHR22946:SF12">
    <property type="entry name" value="CONIDIAL PIGMENT BIOSYNTHESIS PROTEIN AYG1 (AFU_ORTHOLOGUE AFUA_2G17550)"/>
    <property type="match status" value="1"/>
</dbReference>
<comment type="caution">
    <text evidence="3">The sequence shown here is derived from an EMBL/GenBank/DDBJ whole genome shotgun (WGS) entry which is preliminary data.</text>
</comment>
<dbReference type="SUPFAM" id="SSF53474">
    <property type="entry name" value="alpha/beta-Hydrolases"/>
    <property type="match status" value="1"/>
</dbReference>
<name>A0ABP8P1H5_9MICO</name>
<proteinExistence type="inferred from homology"/>
<accession>A0ABP8P1H5</accession>
<dbReference type="Pfam" id="PF12697">
    <property type="entry name" value="Abhydrolase_6"/>
    <property type="match status" value="1"/>
</dbReference>
<evidence type="ECO:0000313" key="4">
    <source>
        <dbReference type="Proteomes" id="UP001500731"/>
    </source>
</evidence>
<feature type="domain" description="AB hydrolase-1" evidence="2">
    <location>
        <begin position="149"/>
        <end position="362"/>
    </location>
</feature>
<dbReference type="InterPro" id="IPR029058">
    <property type="entry name" value="AB_hydrolase_fold"/>
</dbReference>
<evidence type="ECO:0000256" key="1">
    <source>
        <dbReference type="ARBA" id="ARBA00038115"/>
    </source>
</evidence>
<keyword evidence="4" id="KW-1185">Reference proteome</keyword>
<evidence type="ECO:0000313" key="3">
    <source>
        <dbReference type="EMBL" id="GAA4480144.1"/>
    </source>
</evidence>
<sequence>MFASEFQEGFGTWMLGYAPFGGGEVGEIAAVAAEVGDGGDDAFHQAFVGLGDRLVAEADTAAGAGHRASASEGYLRASVAYATANRPLFGTPVDPRLLVTHRRARAAFEAGLALRSTPALAFDIPFEDAVMRSYLLPAEGCENERRPLIVLVNGYDATAADLYFASGVAAGRRGYHCLIFEGPGQGSTLYEQGIPLRPDFERVVSAVIDHVADQAIVDEDRIVVSGWSLGGHLAPRAASGDPRVVACIADPGQADLGAGLGGFLRLLGATEDEARDPLNLDDAAAARLMAVIEGDRRLRWSVVQRGFWANGVTDLRSFLRRTAEFTLRDRLDRIRCPVLLTRAENDPLAAGVGAFAVALDAAGVHTTVIDFAAAEGAGMHCEMMNRSLLNRRVLDWLDDVLAP</sequence>
<protein>
    <submittedName>
        <fullName evidence="3">Alpha/beta hydrolase</fullName>
    </submittedName>
</protein>